<proteinExistence type="predicted"/>
<dbReference type="AlphaFoldDB" id="A0AAP8NK53"/>
<organism evidence="1 2">
    <name type="scientific">Akkermansia muciniphila</name>
    <dbReference type="NCBI Taxonomy" id="239935"/>
    <lineage>
        <taxon>Bacteria</taxon>
        <taxon>Pseudomonadati</taxon>
        <taxon>Verrucomicrobiota</taxon>
        <taxon>Verrucomicrobiia</taxon>
        <taxon>Verrucomicrobiales</taxon>
        <taxon>Akkermansiaceae</taxon>
        <taxon>Akkermansia</taxon>
    </lineage>
</organism>
<gene>
    <name evidence="1" type="ORF">CXU09_08755</name>
</gene>
<dbReference type="RefSeq" id="WP_102735843.1">
    <property type="nucleotide sequence ID" value="NZ_PJKN01000005.1"/>
</dbReference>
<dbReference type="Proteomes" id="UP000235914">
    <property type="component" value="Unassembled WGS sequence"/>
</dbReference>
<dbReference type="EMBL" id="PJKN01000005">
    <property type="protein sequence ID" value="PNC54628.1"/>
    <property type="molecule type" value="Genomic_DNA"/>
</dbReference>
<reference evidence="1 2" key="1">
    <citation type="journal article" date="2017" name="BMC Genomics">
        <title>Genome sequencing of 39 Akkermansia muciniphila isolates reveals its population structure, genomic and functional diverisity, and global distribution in mammalian gut microbiotas.</title>
        <authorList>
            <person name="Guo X."/>
            <person name="Li S."/>
            <person name="Zhang J."/>
            <person name="Wu F."/>
            <person name="Li X."/>
            <person name="Wu D."/>
            <person name="Zhang M."/>
            <person name="Ou Z."/>
            <person name="Jie Z."/>
            <person name="Yan Q."/>
            <person name="Li P."/>
            <person name="Yi J."/>
            <person name="Peng Y."/>
        </authorList>
    </citation>
    <scope>NUCLEOTIDE SEQUENCE [LARGE SCALE GENOMIC DNA]</scope>
    <source>
        <strain evidence="1 2">GP43</strain>
    </source>
</reference>
<protein>
    <submittedName>
        <fullName evidence="1">Uncharacterized protein</fullName>
    </submittedName>
</protein>
<name>A0AAP8NK53_9BACT</name>
<comment type="caution">
    <text evidence="1">The sequence shown here is derived from an EMBL/GenBank/DDBJ whole genome shotgun (WGS) entry which is preliminary data.</text>
</comment>
<evidence type="ECO:0000313" key="2">
    <source>
        <dbReference type="Proteomes" id="UP000235914"/>
    </source>
</evidence>
<accession>A0AAP8NK53</accession>
<evidence type="ECO:0000313" key="1">
    <source>
        <dbReference type="EMBL" id="PNC54628.1"/>
    </source>
</evidence>
<sequence>MGRRNQAYFEGEIRALRQKKIEDATTSYIHQLAGSDSELKQKSLLLRSQTIREQNGWQNTWNAFFSALEPLLCTTELSLLFTGKAKSSESNWKATTFKKYSEKVKNCVKGYNDDACQKHTALINNFRDILGDQSLLDYPLPKAIDTLPEAPPYCISFFYSMICRRYAIQFNPEGEVESFSESGLSFDEAYPEQKTRGETLSLMRSENEKNYGPIPAVFFWILETQTFFQIALYLYSYNSNRNSADRKSESYKKEKSWVNFPTALAIEHGSSIKSLFPFDPFHSAENVIERLAESFWISYSLLSANSKDGNIIRDRIPDGARHIYCQYIYKIKLLVSELQAWEKWLKLPTTTSPFNEATYKLDTILASIANCSENNIHESLLYIEKERDSFSEPVNNAVGRDSWLQFWSAALSSRPWLKPFYVMALLSSKSCIHELPAFVTDFFEMLLEDFEYSDACISDYVPSINELRS</sequence>